<dbReference type="AlphaFoldDB" id="A0A8H5X1W3"/>
<dbReference type="PROSITE" id="PS50010">
    <property type="entry name" value="DH_2"/>
    <property type="match status" value="1"/>
</dbReference>
<dbReference type="GO" id="GO:0005085">
    <property type="term" value="F:guanyl-nucleotide exchange factor activity"/>
    <property type="evidence" value="ECO:0007669"/>
    <property type="project" value="InterPro"/>
</dbReference>
<name>A0A8H5X1W3_9HYPO</name>
<organism evidence="3 4">
    <name type="scientific">Fusarium denticulatum</name>
    <dbReference type="NCBI Taxonomy" id="48507"/>
    <lineage>
        <taxon>Eukaryota</taxon>
        <taxon>Fungi</taxon>
        <taxon>Dikarya</taxon>
        <taxon>Ascomycota</taxon>
        <taxon>Pezizomycotina</taxon>
        <taxon>Sordariomycetes</taxon>
        <taxon>Hypocreomycetidae</taxon>
        <taxon>Hypocreales</taxon>
        <taxon>Nectriaceae</taxon>
        <taxon>Fusarium</taxon>
        <taxon>Fusarium fujikuroi species complex</taxon>
    </lineage>
</organism>
<dbReference type="SUPFAM" id="SSF48065">
    <property type="entry name" value="DBL homology domain (DH-domain)"/>
    <property type="match status" value="1"/>
</dbReference>
<reference evidence="3 4" key="1">
    <citation type="submission" date="2020-05" db="EMBL/GenBank/DDBJ databases">
        <title>Identification and distribution of gene clusters putatively required for synthesis of sphingolipid metabolism inhibitors in phylogenetically diverse species of the filamentous fungus Fusarium.</title>
        <authorList>
            <person name="Kim H.-S."/>
            <person name="Busman M."/>
            <person name="Brown D.W."/>
            <person name="Divon H."/>
            <person name="Uhlig S."/>
            <person name="Proctor R.H."/>
        </authorList>
    </citation>
    <scope>NUCLEOTIDE SEQUENCE [LARGE SCALE GENOMIC DNA]</scope>
    <source>
        <strain evidence="3 4">NRRL 25311</strain>
    </source>
</reference>
<dbReference type="EMBL" id="JAAOAK010000187">
    <property type="protein sequence ID" value="KAF5684077.1"/>
    <property type="molecule type" value="Genomic_DNA"/>
</dbReference>
<feature type="region of interest" description="Disordered" evidence="1">
    <location>
        <begin position="292"/>
        <end position="334"/>
    </location>
</feature>
<dbReference type="InterPro" id="IPR051492">
    <property type="entry name" value="Dynamin-Rho_GEF"/>
</dbReference>
<evidence type="ECO:0000259" key="2">
    <source>
        <dbReference type="PROSITE" id="PS50010"/>
    </source>
</evidence>
<comment type="caution">
    <text evidence="3">The sequence shown here is derived from an EMBL/GenBank/DDBJ whole genome shotgun (WGS) entry which is preliminary data.</text>
</comment>
<dbReference type="Pfam" id="PF00621">
    <property type="entry name" value="RhoGEF"/>
    <property type="match status" value="1"/>
</dbReference>
<dbReference type="PANTHER" id="PTHR22834">
    <property type="entry name" value="NUCLEAR FUSION PROTEIN FUS2"/>
    <property type="match status" value="1"/>
</dbReference>
<dbReference type="Gene3D" id="1.20.900.10">
    <property type="entry name" value="Dbl homology (DH) domain"/>
    <property type="match status" value="1"/>
</dbReference>
<dbReference type="GO" id="GO:0031991">
    <property type="term" value="P:regulation of actomyosin contractile ring contraction"/>
    <property type="evidence" value="ECO:0007669"/>
    <property type="project" value="TreeGrafter"/>
</dbReference>
<evidence type="ECO:0000313" key="4">
    <source>
        <dbReference type="Proteomes" id="UP000562682"/>
    </source>
</evidence>
<sequence>MLLFEEKRHTNDGSTTKVAIDAQPHATCTSLITQRRNVINELIDTERTFTRDMRILLHVYKETADACPALDLEAIQLIFRNIDDIVSVHTSFQSELEKSAANVYNQHHEKPSVGNKNIPTTKVNRNTLVQVSEAEDRRTWIGRAFMLNIDSIIMVVEKFLRKGKEVMEYLVAIQKYPAVVYWMEQCREVTKHLTHAWDLGSLLIKPLQRITRYPILITELLRHTPQDYPDGKDLLEARERLTVLLFRVNTTTKLFPATPRPIIETYAGSVAKPGVGRMLRKSMSKMRLWSHRLSKNQNREDDHRSCSAPLDDGTDERGPSTAHEMPSSNPFSPAKGDYEFPYTWYSSRSAPDLLTKTSK</sequence>
<dbReference type="InterPro" id="IPR000219">
    <property type="entry name" value="DH_dom"/>
</dbReference>
<evidence type="ECO:0000313" key="3">
    <source>
        <dbReference type="EMBL" id="KAF5684077.1"/>
    </source>
</evidence>
<feature type="domain" description="DH" evidence="2">
    <location>
        <begin position="34"/>
        <end position="251"/>
    </location>
</feature>
<proteinExistence type="predicted"/>
<dbReference type="Proteomes" id="UP000562682">
    <property type="component" value="Unassembled WGS sequence"/>
</dbReference>
<dbReference type="SMART" id="SM00325">
    <property type="entry name" value="RhoGEF"/>
    <property type="match status" value="1"/>
</dbReference>
<accession>A0A8H5X1W3</accession>
<gene>
    <name evidence="3" type="ORF">FDENT_6908</name>
</gene>
<dbReference type="GO" id="GO:0005737">
    <property type="term" value="C:cytoplasm"/>
    <property type="evidence" value="ECO:0007669"/>
    <property type="project" value="TreeGrafter"/>
</dbReference>
<keyword evidence="4" id="KW-1185">Reference proteome</keyword>
<dbReference type="GO" id="GO:0032955">
    <property type="term" value="P:regulation of division septum assembly"/>
    <property type="evidence" value="ECO:0007669"/>
    <property type="project" value="TreeGrafter"/>
</dbReference>
<evidence type="ECO:0000256" key="1">
    <source>
        <dbReference type="SAM" id="MobiDB-lite"/>
    </source>
</evidence>
<dbReference type="CDD" id="cd00160">
    <property type="entry name" value="RhoGEF"/>
    <property type="match status" value="1"/>
</dbReference>
<protein>
    <submittedName>
        <fullName evidence="3">Dbl-domain-containing protein</fullName>
    </submittedName>
</protein>
<dbReference type="InterPro" id="IPR035899">
    <property type="entry name" value="DBL_dom_sf"/>
</dbReference>
<dbReference type="PANTHER" id="PTHR22834:SF20">
    <property type="entry name" value="SH3 DOMAIN-CONTAINING PROTEIN"/>
    <property type="match status" value="1"/>
</dbReference>